<keyword evidence="2 4" id="KW-0328">Glycosyltransferase</keyword>
<evidence type="ECO:0000313" key="7">
    <source>
        <dbReference type="Proteomes" id="UP001372338"/>
    </source>
</evidence>
<keyword evidence="7" id="KW-1185">Reference proteome</keyword>
<sequence length="471" mass="52845">MEVLRPLKIYFLPFFAQGHLIPLIHLARLVASRGQQVTILTTPSNAQLFDKTLQDDRASGHHIRVHIIKFPSNQVGLPSGIENLVSATDNQTAGKIHMASYLIKQEIEAFLKNNPPDVFIPDIMFTWSESSSKSLGIPRLIFNPISIFDVCMIHAIKTHPEAFDSEEGPYKIPGLPHPLTLPIKPSPGFARITEDLLDGEKDSQGVIVNSFNELDAEYTEYYEKLTGRKVWPIGPTSLMVQQKKVPAAVADDEEEHECLTWLNTKEKDSVLYICFGSQCRLSDEQVLEMATALEASGHQFLWVVHGENEKLQQFEEDMRKQNRGMLIKGWAPQPLILNHPAIGGFVTHCGWNSTVEAISFGVPMITMPGFADQYYNEKLVTEVHGFGVEVGAAEWTISPYDPKKKVVSRELIEKAVKRLMDDGEESKKIRNKAKEMKDKAWKAVHEGGGSHQNLIALIDHLQKKLLPNRAG</sequence>
<dbReference type="Gene3D" id="3.40.50.2000">
    <property type="entry name" value="Glycogen Phosphorylase B"/>
    <property type="match status" value="2"/>
</dbReference>
<keyword evidence="3 4" id="KW-0808">Transferase</keyword>
<reference evidence="6 7" key="1">
    <citation type="submission" date="2024-01" db="EMBL/GenBank/DDBJ databases">
        <title>The genomes of 5 underutilized Papilionoideae crops provide insights into root nodulation and disease resistanc.</title>
        <authorList>
            <person name="Yuan L."/>
        </authorList>
    </citation>
    <scope>NUCLEOTIDE SEQUENCE [LARGE SCALE GENOMIC DNA]</scope>
    <source>
        <strain evidence="6">ZHUSHIDOU_FW_LH</strain>
        <tissue evidence="6">Leaf</tissue>
    </source>
</reference>
<comment type="caution">
    <text evidence="6">The sequence shown here is derived from an EMBL/GenBank/DDBJ whole genome shotgun (WGS) entry which is preliminary data.</text>
</comment>
<gene>
    <name evidence="6" type="ORF">RIF29_10878</name>
</gene>
<dbReference type="PROSITE" id="PS00375">
    <property type="entry name" value="UDPGT"/>
    <property type="match status" value="1"/>
</dbReference>
<dbReference type="AlphaFoldDB" id="A0AAN9FW75"/>
<dbReference type="SUPFAM" id="SSF53756">
    <property type="entry name" value="UDP-Glycosyltransferase/glycogen phosphorylase"/>
    <property type="match status" value="1"/>
</dbReference>
<dbReference type="Pfam" id="PF00201">
    <property type="entry name" value="UDPGT"/>
    <property type="match status" value="1"/>
</dbReference>
<evidence type="ECO:0000256" key="3">
    <source>
        <dbReference type="ARBA" id="ARBA00022679"/>
    </source>
</evidence>
<dbReference type="EMBL" id="JAYWIO010000002">
    <property type="protein sequence ID" value="KAK7282246.1"/>
    <property type="molecule type" value="Genomic_DNA"/>
</dbReference>
<dbReference type="GO" id="GO:0035251">
    <property type="term" value="F:UDP-glucosyltransferase activity"/>
    <property type="evidence" value="ECO:0007669"/>
    <property type="project" value="TreeGrafter"/>
</dbReference>
<dbReference type="FunFam" id="3.40.50.2000:FF:000063">
    <property type="entry name" value="Glycosyltransferase"/>
    <property type="match status" value="1"/>
</dbReference>
<organism evidence="6 7">
    <name type="scientific">Crotalaria pallida</name>
    <name type="common">Smooth rattlebox</name>
    <name type="synonym">Crotalaria striata</name>
    <dbReference type="NCBI Taxonomy" id="3830"/>
    <lineage>
        <taxon>Eukaryota</taxon>
        <taxon>Viridiplantae</taxon>
        <taxon>Streptophyta</taxon>
        <taxon>Embryophyta</taxon>
        <taxon>Tracheophyta</taxon>
        <taxon>Spermatophyta</taxon>
        <taxon>Magnoliopsida</taxon>
        <taxon>eudicotyledons</taxon>
        <taxon>Gunneridae</taxon>
        <taxon>Pentapetalae</taxon>
        <taxon>rosids</taxon>
        <taxon>fabids</taxon>
        <taxon>Fabales</taxon>
        <taxon>Fabaceae</taxon>
        <taxon>Papilionoideae</taxon>
        <taxon>50 kb inversion clade</taxon>
        <taxon>genistoids sensu lato</taxon>
        <taxon>core genistoids</taxon>
        <taxon>Crotalarieae</taxon>
        <taxon>Crotalaria</taxon>
    </lineage>
</organism>
<evidence type="ECO:0000256" key="5">
    <source>
        <dbReference type="RuleBase" id="RU362057"/>
    </source>
</evidence>
<accession>A0AAN9FW75</accession>
<evidence type="ECO:0000256" key="2">
    <source>
        <dbReference type="ARBA" id="ARBA00022676"/>
    </source>
</evidence>
<name>A0AAN9FW75_CROPI</name>
<evidence type="ECO:0000256" key="1">
    <source>
        <dbReference type="ARBA" id="ARBA00009995"/>
    </source>
</evidence>
<comment type="similarity">
    <text evidence="1 4">Belongs to the UDP-glycosyltransferase family.</text>
</comment>
<evidence type="ECO:0000256" key="4">
    <source>
        <dbReference type="RuleBase" id="RU003718"/>
    </source>
</evidence>
<dbReference type="InterPro" id="IPR002213">
    <property type="entry name" value="UDP_glucos_trans"/>
</dbReference>
<dbReference type="PANTHER" id="PTHR48047:SF182">
    <property type="entry name" value="GLYCOSYLTRANSFERASE"/>
    <property type="match status" value="1"/>
</dbReference>
<protein>
    <recommendedName>
        <fullName evidence="5">Glycosyltransferase</fullName>
        <ecNumber evidence="5">2.4.1.-</ecNumber>
    </recommendedName>
</protein>
<dbReference type="CDD" id="cd03784">
    <property type="entry name" value="GT1_Gtf-like"/>
    <property type="match status" value="1"/>
</dbReference>
<proteinExistence type="inferred from homology"/>
<evidence type="ECO:0000313" key="6">
    <source>
        <dbReference type="EMBL" id="KAK7282246.1"/>
    </source>
</evidence>
<dbReference type="InterPro" id="IPR035595">
    <property type="entry name" value="UDP_glycos_trans_CS"/>
</dbReference>
<dbReference type="Proteomes" id="UP001372338">
    <property type="component" value="Unassembled WGS sequence"/>
</dbReference>
<dbReference type="PANTHER" id="PTHR48047">
    <property type="entry name" value="GLYCOSYLTRANSFERASE"/>
    <property type="match status" value="1"/>
</dbReference>
<dbReference type="EC" id="2.4.1.-" evidence="5"/>